<dbReference type="InParanoid" id="C3XZZ9"/>
<dbReference type="EMBL" id="GG666477">
    <property type="protein sequence ID" value="EEN66365.1"/>
    <property type="molecule type" value="Genomic_DNA"/>
</dbReference>
<organism>
    <name type="scientific">Branchiostoma floridae</name>
    <name type="common">Florida lancelet</name>
    <name type="synonym">Amphioxus</name>
    <dbReference type="NCBI Taxonomy" id="7739"/>
    <lineage>
        <taxon>Eukaryota</taxon>
        <taxon>Metazoa</taxon>
        <taxon>Chordata</taxon>
        <taxon>Cephalochordata</taxon>
        <taxon>Leptocardii</taxon>
        <taxon>Amphioxiformes</taxon>
        <taxon>Branchiostomatidae</taxon>
        <taxon>Branchiostoma</taxon>
    </lineage>
</organism>
<feature type="transmembrane region" description="Helical" evidence="2">
    <location>
        <begin position="70"/>
        <end position="88"/>
    </location>
</feature>
<gene>
    <name evidence="3" type="ORF">BRAFLDRAFT_72443</name>
</gene>
<accession>C3XZZ9</accession>
<reference evidence="3" key="1">
    <citation type="journal article" date="2008" name="Nature">
        <title>The amphioxus genome and the evolution of the chordate karyotype.</title>
        <authorList>
            <consortium name="US DOE Joint Genome Institute (JGI-PGF)"/>
            <person name="Putnam N.H."/>
            <person name="Butts T."/>
            <person name="Ferrier D.E.K."/>
            <person name="Furlong R.F."/>
            <person name="Hellsten U."/>
            <person name="Kawashima T."/>
            <person name="Robinson-Rechavi M."/>
            <person name="Shoguchi E."/>
            <person name="Terry A."/>
            <person name="Yu J.-K."/>
            <person name="Benito-Gutierrez E.L."/>
            <person name="Dubchak I."/>
            <person name="Garcia-Fernandez J."/>
            <person name="Gibson-Brown J.J."/>
            <person name="Grigoriev I.V."/>
            <person name="Horton A.C."/>
            <person name="de Jong P.J."/>
            <person name="Jurka J."/>
            <person name="Kapitonov V.V."/>
            <person name="Kohara Y."/>
            <person name="Kuroki Y."/>
            <person name="Lindquist E."/>
            <person name="Lucas S."/>
            <person name="Osoegawa K."/>
            <person name="Pennacchio L.A."/>
            <person name="Salamov A.A."/>
            <person name="Satou Y."/>
            <person name="Sauka-Spengler T."/>
            <person name="Schmutz J."/>
            <person name="Shin-I T."/>
            <person name="Toyoda A."/>
            <person name="Bronner-Fraser M."/>
            <person name="Fujiyama A."/>
            <person name="Holland L.Z."/>
            <person name="Holland P.W.H."/>
            <person name="Satoh N."/>
            <person name="Rokhsar D.S."/>
        </authorList>
    </citation>
    <scope>NUCLEOTIDE SEQUENCE [LARGE SCALE GENOMIC DNA]</scope>
    <source>
        <strain evidence="3">S238N-H82</strain>
        <tissue evidence="3">Testes</tissue>
    </source>
</reference>
<sequence>MTPTKHPLPNTASRRKQTSSRISAGASDGAAPYRPQKAGSKTTDVKVLLPLVALPTTSQTPTTSETSRTARLMVTVTLLLFILTLAWVGCKKDSFQTLDGNLML</sequence>
<feature type="region of interest" description="Disordered" evidence="1">
    <location>
        <begin position="1"/>
        <end position="42"/>
    </location>
</feature>
<evidence type="ECO:0000256" key="1">
    <source>
        <dbReference type="SAM" id="MobiDB-lite"/>
    </source>
</evidence>
<keyword evidence="2" id="KW-0812">Transmembrane</keyword>
<keyword evidence="2" id="KW-0472">Membrane</keyword>
<dbReference type="AlphaFoldDB" id="C3XZZ9"/>
<proteinExistence type="predicted"/>
<name>C3XZZ9_BRAFL</name>
<keyword evidence="2" id="KW-1133">Transmembrane helix</keyword>
<protein>
    <submittedName>
        <fullName evidence="3">Uncharacterized protein</fullName>
    </submittedName>
</protein>
<evidence type="ECO:0000256" key="2">
    <source>
        <dbReference type="SAM" id="Phobius"/>
    </source>
</evidence>
<evidence type="ECO:0000313" key="3">
    <source>
        <dbReference type="EMBL" id="EEN66365.1"/>
    </source>
</evidence>